<keyword evidence="3" id="KW-1185">Reference proteome</keyword>
<reference evidence="2 3" key="1">
    <citation type="submission" date="2019-02" db="EMBL/GenBank/DDBJ databases">
        <title>Deep-cultivation of Planctomycetes and their phenomic and genomic characterization uncovers novel biology.</title>
        <authorList>
            <person name="Wiegand S."/>
            <person name="Jogler M."/>
            <person name="Boedeker C."/>
            <person name="Pinto D."/>
            <person name="Vollmers J."/>
            <person name="Rivas-Marin E."/>
            <person name="Kohn T."/>
            <person name="Peeters S.H."/>
            <person name="Heuer A."/>
            <person name="Rast P."/>
            <person name="Oberbeckmann S."/>
            <person name="Bunk B."/>
            <person name="Jeske O."/>
            <person name="Meyerdierks A."/>
            <person name="Storesund J.E."/>
            <person name="Kallscheuer N."/>
            <person name="Luecker S."/>
            <person name="Lage O.M."/>
            <person name="Pohl T."/>
            <person name="Merkel B.J."/>
            <person name="Hornburger P."/>
            <person name="Mueller R.-W."/>
            <person name="Bruemmer F."/>
            <person name="Labrenz M."/>
            <person name="Spormann A.M."/>
            <person name="Op den Camp H."/>
            <person name="Overmann J."/>
            <person name="Amann R."/>
            <person name="Jetten M.S.M."/>
            <person name="Mascher T."/>
            <person name="Medema M.H."/>
            <person name="Devos D.P."/>
            <person name="Kaster A.-K."/>
            <person name="Ovreas L."/>
            <person name="Rohde M."/>
            <person name="Galperin M.Y."/>
            <person name="Jogler C."/>
        </authorList>
    </citation>
    <scope>NUCLEOTIDE SEQUENCE [LARGE SCALE GENOMIC DNA]</scope>
    <source>
        <strain evidence="2 3">Mal33</strain>
    </source>
</reference>
<dbReference type="Proteomes" id="UP000316770">
    <property type="component" value="Chromosome"/>
</dbReference>
<feature type="compositionally biased region" description="Basic and acidic residues" evidence="1">
    <location>
        <begin position="39"/>
        <end position="51"/>
    </location>
</feature>
<dbReference type="AlphaFoldDB" id="A0A518J1T1"/>
<name>A0A518J1T1_9BACT</name>
<gene>
    <name evidence="2" type="ORF">Mal33_53220</name>
</gene>
<evidence type="ECO:0000256" key="1">
    <source>
        <dbReference type="SAM" id="MobiDB-lite"/>
    </source>
</evidence>
<organism evidence="2 3">
    <name type="scientific">Rosistilla oblonga</name>
    <dbReference type="NCBI Taxonomy" id="2527990"/>
    <lineage>
        <taxon>Bacteria</taxon>
        <taxon>Pseudomonadati</taxon>
        <taxon>Planctomycetota</taxon>
        <taxon>Planctomycetia</taxon>
        <taxon>Pirellulales</taxon>
        <taxon>Pirellulaceae</taxon>
        <taxon>Rosistilla</taxon>
    </lineage>
</organism>
<proteinExistence type="predicted"/>
<sequence length="71" mass="8227">MRFRIVQASHFLRLCQRILQRQYARNALADVRHSAGSHGSDENKKTADPKPGRPLHYRSLEALSDYFFRAA</sequence>
<accession>A0A518J1T1</accession>
<evidence type="ECO:0000313" key="3">
    <source>
        <dbReference type="Proteomes" id="UP000316770"/>
    </source>
</evidence>
<evidence type="ECO:0000313" key="2">
    <source>
        <dbReference type="EMBL" id="QDV59294.1"/>
    </source>
</evidence>
<dbReference type="EMBL" id="CP036318">
    <property type="protein sequence ID" value="QDV59294.1"/>
    <property type="molecule type" value="Genomic_DNA"/>
</dbReference>
<feature type="region of interest" description="Disordered" evidence="1">
    <location>
        <begin position="30"/>
        <end position="56"/>
    </location>
</feature>
<protein>
    <submittedName>
        <fullName evidence="2">Uncharacterized protein</fullName>
    </submittedName>
</protein>